<dbReference type="InterPro" id="IPR048256">
    <property type="entry name" value="Tektin-like"/>
</dbReference>
<dbReference type="AlphaFoldDB" id="A0AAV7Q997"/>
<protein>
    <recommendedName>
        <fullName evidence="7">Coiled-coil domain-containing protein 105</fullName>
    </recommendedName>
</protein>
<dbReference type="GO" id="GO:0005929">
    <property type="term" value="C:cilium"/>
    <property type="evidence" value="ECO:0007669"/>
    <property type="project" value="UniProtKB-ARBA"/>
</dbReference>
<name>A0AAV7Q997_PLEWA</name>
<dbReference type="Pfam" id="PF03148">
    <property type="entry name" value="Tektin"/>
    <property type="match status" value="1"/>
</dbReference>
<evidence type="ECO:0000313" key="5">
    <source>
        <dbReference type="EMBL" id="KAJ1135153.1"/>
    </source>
</evidence>
<dbReference type="PANTHER" id="PTHR35081:SF1">
    <property type="entry name" value="COILED-COIL DOMAIN-CONTAINING PROTEIN 105"/>
    <property type="match status" value="1"/>
</dbReference>
<dbReference type="InterPro" id="IPR038949">
    <property type="entry name" value="TEKTL1"/>
</dbReference>
<evidence type="ECO:0000256" key="2">
    <source>
        <dbReference type="ARBA" id="ARBA00022490"/>
    </source>
</evidence>
<dbReference type="PANTHER" id="PTHR35081">
    <property type="entry name" value="COILED-COIL DOMAIN-CONTAINING PROTEIN 105"/>
    <property type="match status" value="1"/>
</dbReference>
<accession>A0AAV7Q997</accession>
<dbReference type="EMBL" id="JANPWB010000010">
    <property type="protein sequence ID" value="KAJ1135153.1"/>
    <property type="molecule type" value="Genomic_DNA"/>
</dbReference>
<comment type="caution">
    <text evidence="5">The sequence shown here is derived from an EMBL/GenBank/DDBJ whole genome shotgun (WGS) entry which is preliminary data.</text>
</comment>
<organism evidence="5 6">
    <name type="scientific">Pleurodeles waltl</name>
    <name type="common">Iberian ribbed newt</name>
    <dbReference type="NCBI Taxonomy" id="8319"/>
    <lineage>
        <taxon>Eukaryota</taxon>
        <taxon>Metazoa</taxon>
        <taxon>Chordata</taxon>
        <taxon>Craniata</taxon>
        <taxon>Vertebrata</taxon>
        <taxon>Euteleostomi</taxon>
        <taxon>Amphibia</taxon>
        <taxon>Batrachia</taxon>
        <taxon>Caudata</taxon>
        <taxon>Salamandroidea</taxon>
        <taxon>Salamandridae</taxon>
        <taxon>Pleurodelinae</taxon>
        <taxon>Pleurodeles</taxon>
    </lineage>
</organism>
<dbReference type="GO" id="GO:0005737">
    <property type="term" value="C:cytoplasm"/>
    <property type="evidence" value="ECO:0007669"/>
    <property type="project" value="UniProtKB-SubCell"/>
</dbReference>
<dbReference type="Proteomes" id="UP001066276">
    <property type="component" value="Chromosome 6"/>
</dbReference>
<feature type="region of interest" description="Disordered" evidence="4">
    <location>
        <begin position="35"/>
        <end position="74"/>
    </location>
</feature>
<evidence type="ECO:0008006" key="7">
    <source>
        <dbReference type="Google" id="ProtNLM"/>
    </source>
</evidence>
<keyword evidence="6" id="KW-1185">Reference proteome</keyword>
<keyword evidence="2" id="KW-0963">Cytoplasm</keyword>
<feature type="coiled-coil region" evidence="3">
    <location>
        <begin position="319"/>
        <end position="346"/>
    </location>
</feature>
<evidence type="ECO:0000313" key="6">
    <source>
        <dbReference type="Proteomes" id="UP001066276"/>
    </source>
</evidence>
<comment type="subcellular location">
    <subcellularLocation>
        <location evidence="1">Cytoplasm</location>
    </subcellularLocation>
</comment>
<reference evidence="5" key="1">
    <citation type="journal article" date="2022" name="bioRxiv">
        <title>Sequencing and chromosome-scale assembly of the giantPleurodeles waltlgenome.</title>
        <authorList>
            <person name="Brown T."/>
            <person name="Elewa A."/>
            <person name="Iarovenko S."/>
            <person name="Subramanian E."/>
            <person name="Araus A.J."/>
            <person name="Petzold A."/>
            <person name="Susuki M."/>
            <person name="Suzuki K.-i.T."/>
            <person name="Hayashi T."/>
            <person name="Toyoda A."/>
            <person name="Oliveira C."/>
            <person name="Osipova E."/>
            <person name="Leigh N.D."/>
            <person name="Simon A."/>
            <person name="Yun M.H."/>
        </authorList>
    </citation>
    <scope>NUCLEOTIDE SEQUENCE</scope>
    <source>
        <strain evidence="5">20211129_DDA</strain>
        <tissue evidence="5">Liver</tissue>
    </source>
</reference>
<evidence type="ECO:0000256" key="3">
    <source>
        <dbReference type="SAM" id="Coils"/>
    </source>
</evidence>
<sequence>MVLILPSCTGPGPVGSECWREATLDIVRMARELSEKTGRAKSAPWHKSYPWTSHPEELPCPPKEESGPAVLPPEKKPLEGICALDTRKTPKEKAKEAPCSADWSKRIQGPPWLTKLPLPFFRDFTIMQNNTFIQAYAKDTREVVAHLQEVYIETNNELMRLVKAKETLDQAHANIRKDMLVNKQSVTIRSFRPECEKVPDKADCLMSSERGQLLILKTKLEKELLLLQEQMQALGSCRRALSDCVQERSRVLDLITHCLSTVLRDNETEAILSNNPLSNRPPARWGGERNTMPKTDPLGPFSPDCKEAIEAAKCACQRSKELRRYIKELVAEVARLQQEVDKCINETLKKKMEETEALKGLLHLTKGNVRTSLFRCHRLYDEMERTYGLALGPVSSGDLLPQQRLDRPQVRIHQRHPGNQLPETAMLTKGCKVVQNAMKTTSDDISLLHITRIHLEDNLRDKKMAYRADSSALRLRRRRASHRWTMDEGKQLIPD</sequence>
<evidence type="ECO:0000256" key="1">
    <source>
        <dbReference type="ARBA" id="ARBA00004496"/>
    </source>
</evidence>
<proteinExistence type="predicted"/>
<feature type="compositionally biased region" description="Basic and acidic residues" evidence="4">
    <location>
        <begin position="54"/>
        <end position="66"/>
    </location>
</feature>
<evidence type="ECO:0000256" key="4">
    <source>
        <dbReference type="SAM" id="MobiDB-lite"/>
    </source>
</evidence>
<keyword evidence="3" id="KW-0175">Coiled coil</keyword>
<gene>
    <name evidence="5" type="ORF">NDU88_001598</name>
</gene>